<dbReference type="InterPro" id="IPR011761">
    <property type="entry name" value="ATP-grasp"/>
</dbReference>
<dbReference type="RefSeq" id="WP_179751757.1">
    <property type="nucleotide sequence ID" value="NZ_BAAAGN010000018.1"/>
</dbReference>
<evidence type="ECO:0000256" key="1">
    <source>
        <dbReference type="PROSITE-ProRule" id="PRU00409"/>
    </source>
</evidence>
<keyword evidence="4" id="KW-1185">Reference proteome</keyword>
<dbReference type="SUPFAM" id="SSF56059">
    <property type="entry name" value="Glutathione synthetase ATP-binding domain-like"/>
    <property type="match status" value="1"/>
</dbReference>
<keyword evidence="1" id="KW-0547">Nucleotide-binding</keyword>
<sequence length="289" mass="30836">MSPRLAWVTARAARGYDLDEPLGLRALSDRGAVVDVVDWDDPDVAWDGYDRVVLRSTWDYHDRLPDFLAWVEETAQRAEVLNPPPLVRWSTDKHYLAELAAAGVPVPPTTFLEPGDRVDPARLVRGPVVVKPAVGAGSRGVATYGPDQGDLAAAHVAALHDRGRSVLVQPLLASVARDGERALVHFGGTCSHAATKRVTLPDPGTLDDLFAAERTAPHEATPAERAVADAALAVVARRWGTPAYARVDLVHDDAGDPCVLELELVEPSLFLTEGGPGAADRLAAALLAQ</sequence>
<dbReference type="PROSITE" id="PS50975">
    <property type="entry name" value="ATP_GRASP"/>
    <property type="match status" value="1"/>
</dbReference>
<keyword evidence="1" id="KW-0067">ATP-binding</keyword>
<name>A0A7Y9DLB9_9ACTN</name>
<comment type="caution">
    <text evidence="3">The sequence shown here is derived from an EMBL/GenBank/DDBJ whole genome shotgun (WGS) entry which is preliminary data.</text>
</comment>
<dbReference type="AlphaFoldDB" id="A0A7Y9DLB9"/>
<dbReference type="PANTHER" id="PTHR39217:SF1">
    <property type="entry name" value="GLUTATHIONE SYNTHETASE"/>
    <property type="match status" value="1"/>
</dbReference>
<protein>
    <submittedName>
        <fullName evidence="3">Glutathione synthase/RimK-type ligase-like ATP-grasp enzyme</fullName>
    </submittedName>
</protein>
<dbReference type="GO" id="GO:0046872">
    <property type="term" value="F:metal ion binding"/>
    <property type="evidence" value="ECO:0007669"/>
    <property type="project" value="InterPro"/>
</dbReference>
<organism evidence="3 4">
    <name type="scientific">Kineococcus aurantiacus</name>
    <dbReference type="NCBI Taxonomy" id="37633"/>
    <lineage>
        <taxon>Bacteria</taxon>
        <taxon>Bacillati</taxon>
        <taxon>Actinomycetota</taxon>
        <taxon>Actinomycetes</taxon>
        <taxon>Kineosporiales</taxon>
        <taxon>Kineosporiaceae</taxon>
        <taxon>Kineococcus</taxon>
    </lineage>
</organism>
<dbReference type="Gene3D" id="3.30.470.20">
    <property type="entry name" value="ATP-grasp fold, B domain"/>
    <property type="match status" value="1"/>
</dbReference>
<accession>A0A7Y9DLB9</accession>
<reference evidence="3 4" key="1">
    <citation type="submission" date="2020-07" db="EMBL/GenBank/DDBJ databases">
        <title>Sequencing the genomes of 1000 actinobacteria strains.</title>
        <authorList>
            <person name="Klenk H.-P."/>
        </authorList>
    </citation>
    <scope>NUCLEOTIDE SEQUENCE [LARGE SCALE GENOMIC DNA]</scope>
    <source>
        <strain evidence="3 4">DSM 7487</strain>
    </source>
</reference>
<evidence type="ECO:0000313" key="4">
    <source>
        <dbReference type="Proteomes" id="UP000521922"/>
    </source>
</evidence>
<evidence type="ECO:0000259" key="2">
    <source>
        <dbReference type="PROSITE" id="PS50975"/>
    </source>
</evidence>
<evidence type="ECO:0000313" key="3">
    <source>
        <dbReference type="EMBL" id="NYD22634.1"/>
    </source>
</evidence>
<keyword evidence="3" id="KW-0436">Ligase</keyword>
<gene>
    <name evidence="3" type="ORF">BJ968_002174</name>
</gene>
<proteinExistence type="predicted"/>
<feature type="domain" description="ATP-grasp" evidence="2">
    <location>
        <begin position="96"/>
        <end position="288"/>
    </location>
</feature>
<dbReference type="InterPro" id="IPR053191">
    <property type="entry name" value="DcsG_Biosynth_Enzyme"/>
</dbReference>
<dbReference type="GO" id="GO:0005524">
    <property type="term" value="F:ATP binding"/>
    <property type="evidence" value="ECO:0007669"/>
    <property type="project" value="UniProtKB-UniRule"/>
</dbReference>
<dbReference type="PANTHER" id="PTHR39217">
    <property type="match status" value="1"/>
</dbReference>
<dbReference type="EMBL" id="JACCBB010000001">
    <property type="protein sequence ID" value="NYD22634.1"/>
    <property type="molecule type" value="Genomic_DNA"/>
</dbReference>
<dbReference type="Proteomes" id="UP000521922">
    <property type="component" value="Unassembled WGS sequence"/>
</dbReference>
<dbReference type="GO" id="GO:0016874">
    <property type="term" value="F:ligase activity"/>
    <property type="evidence" value="ECO:0007669"/>
    <property type="project" value="UniProtKB-KW"/>
</dbReference>